<reference evidence="3 4" key="1">
    <citation type="submission" date="2018-04" db="EMBL/GenBank/DDBJ databases">
        <authorList>
            <person name="Li J."/>
        </authorList>
    </citation>
    <scope>NUCLEOTIDE SEQUENCE [LARGE SCALE GENOMIC DNA]</scope>
    <source>
        <strain evidence="4">30A</strain>
    </source>
</reference>
<dbReference type="KEGG" id="agm:DCE93_14260"/>
<sequence>MKAHEEWCGDFVLELRLRDVPGPVIGERLAEVEGHCAETGESPSEAFGNPTEYAARLDQDSDPDRISGVWVVATAGAAQVLAMLIGTSAVPAWVHDEPLTYNLGQILCFGLVSLLLLSLPLLLRPMLRHPFVLGGSLVTVVLLGAGGAALSDRSDLPTIAQLPAPLVAVGLFLTVLALAWVEYRELTRNPGGDLVTSPLDARPGQSTTPDRRGRRAALLPSCLIPAAYLAFATLGWLLA</sequence>
<dbReference type="Proteomes" id="UP000244729">
    <property type="component" value="Chromosome"/>
</dbReference>
<feature type="region of interest" description="Disordered" evidence="1">
    <location>
        <begin position="194"/>
        <end position="213"/>
    </location>
</feature>
<evidence type="ECO:0000256" key="2">
    <source>
        <dbReference type="SAM" id="Phobius"/>
    </source>
</evidence>
<accession>A0A2S0WZ95</accession>
<feature type="transmembrane region" description="Helical" evidence="2">
    <location>
        <begin position="99"/>
        <end position="119"/>
    </location>
</feature>
<evidence type="ECO:0000313" key="3">
    <source>
        <dbReference type="EMBL" id="AWB96665.1"/>
    </source>
</evidence>
<protein>
    <submittedName>
        <fullName evidence="3">Uncharacterized protein</fullName>
    </submittedName>
</protein>
<dbReference type="EMBL" id="CP028913">
    <property type="protein sequence ID" value="AWB96665.1"/>
    <property type="molecule type" value="Genomic_DNA"/>
</dbReference>
<feature type="transmembrane region" description="Helical" evidence="2">
    <location>
        <begin position="162"/>
        <end position="181"/>
    </location>
</feature>
<feature type="transmembrane region" description="Helical" evidence="2">
    <location>
        <begin position="69"/>
        <end position="93"/>
    </location>
</feature>
<proteinExistence type="predicted"/>
<keyword evidence="2" id="KW-0812">Transmembrane</keyword>
<name>A0A2S0WZ95_9MICO</name>
<keyword evidence="4" id="KW-1185">Reference proteome</keyword>
<dbReference type="AlphaFoldDB" id="A0A2S0WZ95"/>
<evidence type="ECO:0000313" key="4">
    <source>
        <dbReference type="Proteomes" id="UP000244729"/>
    </source>
</evidence>
<feature type="transmembrane region" description="Helical" evidence="2">
    <location>
        <begin position="131"/>
        <end position="150"/>
    </location>
</feature>
<keyword evidence="2" id="KW-1133">Transmembrane helix</keyword>
<evidence type="ECO:0000256" key="1">
    <source>
        <dbReference type="SAM" id="MobiDB-lite"/>
    </source>
</evidence>
<organism evidence="3 4">
    <name type="scientific">Agromyces badenianii</name>
    <dbReference type="NCBI Taxonomy" id="2080742"/>
    <lineage>
        <taxon>Bacteria</taxon>
        <taxon>Bacillati</taxon>
        <taxon>Actinomycetota</taxon>
        <taxon>Actinomycetes</taxon>
        <taxon>Micrococcales</taxon>
        <taxon>Microbacteriaceae</taxon>
        <taxon>Agromyces</taxon>
    </lineage>
</organism>
<keyword evidence="2" id="KW-0472">Membrane</keyword>
<gene>
    <name evidence="3" type="ORF">DCE93_14260</name>
</gene>
<feature type="transmembrane region" description="Helical" evidence="2">
    <location>
        <begin position="216"/>
        <end position="238"/>
    </location>
</feature>